<evidence type="ECO:0000313" key="3">
    <source>
        <dbReference type="Proteomes" id="UP000515971"/>
    </source>
</evidence>
<dbReference type="Proteomes" id="UP000515971">
    <property type="component" value="Chromosome"/>
</dbReference>
<name>A0A7G9SEW4_9SPHN</name>
<sequence length="357" mass="40235">MTTASPNGTSRLPRLSICIPTYNFGQFIGETLNSIIPQLTDEVEVVVVDGASTDETELVVREFQRLCPAIRYVKLPQKGGIDRDMATAVELAEGDYCWLFSADDIMFSCAIRTALNCTRGGDDVYLCTHGNSGFDLTLLAPDYPAFRRHKRSRFELDDPESRRRYFALAATSEAFFSFMGTIILKRAKWRSVPLNEEYVGTCWAHAARLLAIGKTSLTVTYLAEPLLTRRDGNDSFAGGGVVKRFALAIDGYNRIAEDLYGRGSEEAKHVQRVIRGEFGIRHFLWTKELTRQQPARESREELDRLAKRNFRNGRLRGNVEYLVYRLLPAAPVSLAIKAFRSARAQLRRLPARQGPGR</sequence>
<dbReference type="Gene3D" id="3.90.550.10">
    <property type="entry name" value="Spore Coat Polysaccharide Biosynthesis Protein SpsA, Chain A"/>
    <property type="match status" value="1"/>
</dbReference>
<organism evidence="2 3">
    <name type="scientific">Sphingomonas lutea</name>
    <dbReference type="NCBI Taxonomy" id="1045317"/>
    <lineage>
        <taxon>Bacteria</taxon>
        <taxon>Pseudomonadati</taxon>
        <taxon>Pseudomonadota</taxon>
        <taxon>Alphaproteobacteria</taxon>
        <taxon>Sphingomonadales</taxon>
        <taxon>Sphingomonadaceae</taxon>
        <taxon>Sphingomonas</taxon>
    </lineage>
</organism>
<dbReference type="InterPro" id="IPR001173">
    <property type="entry name" value="Glyco_trans_2-like"/>
</dbReference>
<dbReference type="RefSeq" id="WP_187536981.1">
    <property type="nucleotide sequence ID" value="NZ_BAABJT010000001.1"/>
</dbReference>
<dbReference type="GO" id="GO:0016758">
    <property type="term" value="F:hexosyltransferase activity"/>
    <property type="evidence" value="ECO:0007669"/>
    <property type="project" value="UniProtKB-ARBA"/>
</dbReference>
<reference evidence="2 3" key="1">
    <citation type="submission" date="2020-08" db="EMBL/GenBank/DDBJ databases">
        <title>Genome sequence of Sphingomonas lutea KCTC 23642T.</title>
        <authorList>
            <person name="Hyun D.-W."/>
            <person name="Bae J.-W."/>
        </authorList>
    </citation>
    <scope>NUCLEOTIDE SEQUENCE [LARGE SCALE GENOMIC DNA]</scope>
    <source>
        <strain evidence="2 3">KCTC 23642</strain>
    </source>
</reference>
<evidence type="ECO:0000313" key="2">
    <source>
        <dbReference type="EMBL" id="QNN66389.1"/>
    </source>
</evidence>
<keyword evidence="2" id="KW-0808">Transferase</keyword>
<dbReference type="InterPro" id="IPR029044">
    <property type="entry name" value="Nucleotide-diphossugar_trans"/>
</dbReference>
<dbReference type="PANTHER" id="PTHR22916">
    <property type="entry name" value="GLYCOSYLTRANSFERASE"/>
    <property type="match status" value="1"/>
</dbReference>
<gene>
    <name evidence="2" type="ORF">H9L13_06530</name>
</gene>
<dbReference type="EMBL" id="CP060718">
    <property type="protein sequence ID" value="QNN66389.1"/>
    <property type="molecule type" value="Genomic_DNA"/>
</dbReference>
<feature type="domain" description="Glycosyltransferase 2-like" evidence="1">
    <location>
        <begin position="16"/>
        <end position="116"/>
    </location>
</feature>
<accession>A0A7G9SEW4</accession>
<dbReference type="CDD" id="cd00761">
    <property type="entry name" value="Glyco_tranf_GTA_type"/>
    <property type="match status" value="1"/>
</dbReference>
<dbReference type="KEGG" id="slut:H9L13_06530"/>
<dbReference type="AlphaFoldDB" id="A0A7G9SEW4"/>
<dbReference type="PANTHER" id="PTHR22916:SF3">
    <property type="entry name" value="UDP-GLCNAC:BETAGAL BETA-1,3-N-ACETYLGLUCOSAMINYLTRANSFERASE-LIKE PROTEIN 1"/>
    <property type="match status" value="1"/>
</dbReference>
<proteinExistence type="predicted"/>
<keyword evidence="3" id="KW-1185">Reference proteome</keyword>
<evidence type="ECO:0000259" key="1">
    <source>
        <dbReference type="Pfam" id="PF00535"/>
    </source>
</evidence>
<dbReference type="SUPFAM" id="SSF53448">
    <property type="entry name" value="Nucleotide-diphospho-sugar transferases"/>
    <property type="match status" value="1"/>
</dbReference>
<protein>
    <submittedName>
        <fullName evidence="2">Glycosyltransferase</fullName>
    </submittedName>
</protein>
<dbReference type="Pfam" id="PF00535">
    <property type="entry name" value="Glycos_transf_2"/>
    <property type="match status" value="1"/>
</dbReference>